<evidence type="ECO:0000313" key="3">
    <source>
        <dbReference type="Proteomes" id="UP001432014"/>
    </source>
</evidence>
<keyword evidence="3" id="KW-1185">Reference proteome</keyword>
<dbReference type="Proteomes" id="UP001432014">
    <property type="component" value="Chromosome"/>
</dbReference>
<protein>
    <recommendedName>
        <fullName evidence="4">Excreted virulence factor EspC (Type VII ESX diderm)</fullName>
    </recommendedName>
</protein>
<feature type="region of interest" description="Disordered" evidence="1">
    <location>
        <begin position="1"/>
        <end position="31"/>
    </location>
</feature>
<organism evidence="2 3">
    <name type="scientific">Kitasatospora herbaricolor</name>
    <dbReference type="NCBI Taxonomy" id="68217"/>
    <lineage>
        <taxon>Bacteria</taxon>
        <taxon>Bacillati</taxon>
        <taxon>Actinomycetota</taxon>
        <taxon>Actinomycetes</taxon>
        <taxon>Kitasatosporales</taxon>
        <taxon>Streptomycetaceae</taxon>
        <taxon>Kitasatospora</taxon>
    </lineage>
</organism>
<reference evidence="2 3" key="1">
    <citation type="submission" date="2022-10" db="EMBL/GenBank/DDBJ databases">
        <title>The complete genomes of actinobacterial strains from the NBC collection.</title>
        <authorList>
            <person name="Joergensen T.S."/>
            <person name="Alvarez Arevalo M."/>
            <person name="Sterndorff E.B."/>
            <person name="Faurdal D."/>
            <person name="Vuksanovic O."/>
            <person name="Mourched A.-S."/>
            <person name="Charusanti P."/>
            <person name="Shaw S."/>
            <person name="Blin K."/>
            <person name="Weber T."/>
        </authorList>
    </citation>
    <scope>NUCLEOTIDE SEQUENCE [LARGE SCALE GENOMIC DNA]</scope>
    <source>
        <strain evidence="2 3">NBC_01247</strain>
    </source>
</reference>
<evidence type="ECO:0008006" key="4">
    <source>
        <dbReference type="Google" id="ProtNLM"/>
    </source>
</evidence>
<sequence>MSPGELEGSGQSAKEVAGLVPGETTKVVDPSDQASATLKGWQLGGALHDCTADWKVLLDKLSTDMDTYGTKMIKMAQEYRANDLAVAAKLNAIGTRSAPTAAAGGPDPFGTTVHGGRARQAV</sequence>
<dbReference type="EMBL" id="CP108482">
    <property type="protein sequence ID" value="WUS59469.1"/>
    <property type="molecule type" value="Genomic_DNA"/>
</dbReference>
<evidence type="ECO:0000313" key="2">
    <source>
        <dbReference type="EMBL" id="WUS59469.1"/>
    </source>
</evidence>
<dbReference type="RefSeq" id="WP_329611529.1">
    <property type="nucleotide sequence ID" value="NZ_CP108482.1"/>
</dbReference>
<name>A0ABZ1WFA6_9ACTN</name>
<accession>A0ABZ1WFA6</accession>
<feature type="region of interest" description="Disordered" evidence="1">
    <location>
        <begin position="97"/>
        <end position="122"/>
    </location>
</feature>
<proteinExistence type="predicted"/>
<gene>
    <name evidence="2" type="ORF">OG469_30565</name>
</gene>
<evidence type="ECO:0000256" key="1">
    <source>
        <dbReference type="SAM" id="MobiDB-lite"/>
    </source>
</evidence>